<dbReference type="PANTHER" id="PTHR32322:SF2">
    <property type="entry name" value="EAMA DOMAIN-CONTAINING PROTEIN"/>
    <property type="match status" value="1"/>
</dbReference>
<dbReference type="InterPro" id="IPR050638">
    <property type="entry name" value="AA-Vitamin_Transporters"/>
</dbReference>
<feature type="transmembrane region" description="Helical" evidence="6">
    <location>
        <begin position="137"/>
        <end position="155"/>
    </location>
</feature>
<feature type="domain" description="EamA" evidence="7">
    <location>
        <begin position="170"/>
        <end position="308"/>
    </location>
</feature>
<feature type="transmembrane region" description="Helical" evidence="6">
    <location>
        <begin position="290"/>
        <end position="309"/>
    </location>
</feature>
<feature type="transmembrane region" description="Helical" evidence="6">
    <location>
        <begin position="49"/>
        <end position="71"/>
    </location>
</feature>
<name>A0A6C0GPK0_9BACT</name>
<evidence type="ECO:0000259" key="7">
    <source>
        <dbReference type="Pfam" id="PF00892"/>
    </source>
</evidence>
<evidence type="ECO:0000313" key="9">
    <source>
        <dbReference type="Proteomes" id="UP000480178"/>
    </source>
</evidence>
<feature type="transmembrane region" description="Helical" evidence="6">
    <location>
        <begin position="199"/>
        <end position="219"/>
    </location>
</feature>
<dbReference type="PANTHER" id="PTHR32322">
    <property type="entry name" value="INNER MEMBRANE TRANSPORTER"/>
    <property type="match status" value="1"/>
</dbReference>
<feature type="transmembrane region" description="Helical" evidence="6">
    <location>
        <begin position="83"/>
        <end position="101"/>
    </location>
</feature>
<feature type="transmembrane region" description="Helical" evidence="6">
    <location>
        <begin position="20"/>
        <end position="43"/>
    </location>
</feature>
<accession>A0A6C0GPK0</accession>
<comment type="subcellular location">
    <subcellularLocation>
        <location evidence="1">Membrane</location>
        <topology evidence="1">Multi-pass membrane protein</topology>
    </subcellularLocation>
</comment>
<evidence type="ECO:0000256" key="5">
    <source>
        <dbReference type="ARBA" id="ARBA00023136"/>
    </source>
</evidence>
<dbReference type="RefSeq" id="WP_162445959.1">
    <property type="nucleotide sequence ID" value="NZ_CP048222.1"/>
</dbReference>
<feature type="transmembrane region" description="Helical" evidence="6">
    <location>
        <begin position="167"/>
        <end position="187"/>
    </location>
</feature>
<evidence type="ECO:0000256" key="1">
    <source>
        <dbReference type="ARBA" id="ARBA00004141"/>
    </source>
</evidence>
<keyword evidence="3 6" id="KW-0812">Transmembrane</keyword>
<dbReference type="GO" id="GO:0016020">
    <property type="term" value="C:membrane"/>
    <property type="evidence" value="ECO:0007669"/>
    <property type="project" value="UniProtKB-SubCell"/>
</dbReference>
<dbReference type="KEGG" id="rhoz:GXP67_26680"/>
<dbReference type="Gene3D" id="1.10.3730.20">
    <property type="match status" value="1"/>
</dbReference>
<evidence type="ECO:0000256" key="4">
    <source>
        <dbReference type="ARBA" id="ARBA00022989"/>
    </source>
</evidence>
<feature type="transmembrane region" description="Helical" evidence="6">
    <location>
        <begin position="239"/>
        <end position="257"/>
    </location>
</feature>
<protein>
    <submittedName>
        <fullName evidence="8">EamA family transporter</fullName>
    </submittedName>
</protein>
<dbReference type="SUPFAM" id="SSF103481">
    <property type="entry name" value="Multidrug resistance efflux transporter EmrE"/>
    <property type="match status" value="2"/>
</dbReference>
<keyword evidence="9" id="KW-1185">Reference proteome</keyword>
<keyword evidence="4 6" id="KW-1133">Transmembrane helix</keyword>
<feature type="transmembrane region" description="Helical" evidence="6">
    <location>
        <begin position="107"/>
        <end position="125"/>
    </location>
</feature>
<dbReference type="AlphaFoldDB" id="A0A6C0GPK0"/>
<evidence type="ECO:0000313" key="8">
    <source>
        <dbReference type="EMBL" id="QHT69976.1"/>
    </source>
</evidence>
<dbReference type="Proteomes" id="UP000480178">
    <property type="component" value="Chromosome"/>
</dbReference>
<dbReference type="InterPro" id="IPR037185">
    <property type="entry name" value="EmrE-like"/>
</dbReference>
<evidence type="ECO:0000256" key="3">
    <source>
        <dbReference type="ARBA" id="ARBA00022692"/>
    </source>
</evidence>
<proteinExistence type="inferred from homology"/>
<dbReference type="Pfam" id="PF00892">
    <property type="entry name" value="EamA"/>
    <property type="match status" value="2"/>
</dbReference>
<dbReference type="InterPro" id="IPR000620">
    <property type="entry name" value="EamA_dom"/>
</dbReference>
<evidence type="ECO:0000256" key="6">
    <source>
        <dbReference type="SAM" id="Phobius"/>
    </source>
</evidence>
<keyword evidence="5 6" id="KW-0472">Membrane</keyword>
<evidence type="ECO:0000256" key="2">
    <source>
        <dbReference type="ARBA" id="ARBA00007362"/>
    </source>
</evidence>
<reference evidence="8 9" key="1">
    <citation type="submission" date="2020-01" db="EMBL/GenBank/DDBJ databases">
        <authorList>
            <person name="Kim M.K."/>
        </authorList>
    </citation>
    <scope>NUCLEOTIDE SEQUENCE [LARGE SCALE GENOMIC DNA]</scope>
    <source>
        <strain evidence="8 9">172606-1</strain>
    </source>
</reference>
<comment type="similarity">
    <text evidence="2">Belongs to the EamA transporter family.</text>
</comment>
<feature type="transmembrane region" description="Helical" evidence="6">
    <location>
        <begin position="264"/>
        <end position="284"/>
    </location>
</feature>
<sequence length="316" mass="34524">MASQQNVVQASAKVISQSWLIILAFAAIYFIWGSTFLAALIGLQGFPPFMLAGLRFLLAGGLLLTGCLLSGERLPALREVAKNSISGILMLSGGTGSIIWAEQYISSGLAAILIATEPFWFIVLDRKAWRQYFSNKWIVMGLCLGMAGFLVLFLWPKQGESLFAHQISITAIIVVLVGAVSWVIGSLYSKYRTTTHSLWMNSSLQLIIAGVFCLLVSSITENWQGFAWDKVATGAWMALFYMSVMGSIVAYTAYIWLLTVRPPAVVGTHTYVNPVVAVVLGWLFAHEPVLLPQIISLLLILAGVLLVNIPTYQKSS</sequence>
<gene>
    <name evidence="8" type="ORF">GXP67_26680</name>
</gene>
<feature type="domain" description="EamA" evidence="7">
    <location>
        <begin position="21"/>
        <end position="153"/>
    </location>
</feature>
<dbReference type="EMBL" id="CP048222">
    <property type="protein sequence ID" value="QHT69976.1"/>
    <property type="molecule type" value="Genomic_DNA"/>
</dbReference>
<organism evidence="8 9">
    <name type="scientific">Rhodocytophaga rosea</name>
    <dbReference type="NCBI Taxonomy" id="2704465"/>
    <lineage>
        <taxon>Bacteria</taxon>
        <taxon>Pseudomonadati</taxon>
        <taxon>Bacteroidota</taxon>
        <taxon>Cytophagia</taxon>
        <taxon>Cytophagales</taxon>
        <taxon>Rhodocytophagaceae</taxon>
        <taxon>Rhodocytophaga</taxon>
    </lineage>
</organism>